<keyword evidence="4" id="KW-1185">Reference proteome</keyword>
<proteinExistence type="predicted"/>
<evidence type="ECO:0000313" key="4">
    <source>
        <dbReference type="Proteomes" id="UP001328107"/>
    </source>
</evidence>
<protein>
    <submittedName>
        <fullName evidence="3">Uncharacterized protein</fullName>
    </submittedName>
</protein>
<reference evidence="4" key="1">
    <citation type="submission" date="2022-10" db="EMBL/GenBank/DDBJ databases">
        <title>Genome assembly of Pristionchus species.</title>
        <authorList>
            <person name="Yoshida K."/>
            <person name="Sommer R.J."/>
        </authorList>
    </citation>
    <scope>NUCLEOTIDE SEQUENCE [LARGE SCALE GENOMIC DNA]</scope>
    <source>
        <strain evidence="4">RS5460</strain>
    </source>
</reference>
<feature type="region of interest" description="Disordered" evidence="1">
    <location>
        <begin position="17"/>
        <end position="37"/>
    </location>
</feature>
<organism evidence="3 4">
    <name type="scientific">Pristionchus mayeri</name>
    <dbReference type="NCBI Taxonomy" id="1317129"/>
    <lineage>
        <taxon>Eukaryota</taxon>
        <taxon>Metazoa</taxon>
        <taxon>Ecdysozoa</taxon>
        <taxon>Nematoda</taxon>
        <taxon>Chromadorea</taxon>
        <taxon>Rhabditida</taxon>
        <taxon>Rhabditina</taxon>
        <taxon>Diplogasteromorpha</taxon>
        <taxon>Diplogasteroidea</taxon>
        <taxon>Neodiplogasteridae</taxon>
        <taxon>Pristionchus</taxon>
    </lineage>
</organism>
<evidence type="ECO:0000256" key="2">
    <source>
        <dbReference type="SAM" id="Phobius"/>
    </source>
</evidence>
<keyword evidence="2" id="KW-0812">Transmembrane</keyword>
<evidence type="ECO:0000313" key="3">
    <source>
        <dbReference type="EMBL" id="GMR60381.1"/>
    </source>
</evidence>
<feature type="non-terminal residue" evidence="3">
    <location>
        <position position="127"/>
    </location>
</feature>
<dbReference type="EMBL" id="BTRK01000006">
    <property type="protein sequence ID" value="GMR60381.1"/>
    <property type="molecule type" value="Genomic_DNA"/>
</dbReference>
<dbReference type="AlphaFoldDB" id="A0AAN5DBF5"/>
<dbReference type="Proteomes" id="UP001328107">
    <property type="component" value="Unassembled WGS sequence"/>
</dbReference>
<feature type="transmembrane region" description="Helical" evidence="2">
    <location>
        <begin position="104"/>
        <end position="125"/>
    </location>
</feature>
<comment type="caution">
    <text evidence="3">The sequence shown here is derived from an EMBL/GenBank/DDBJ whole genome shotgun (WGS) entry which is preliminary data.</text>
</comment>
<keyword evidence="2" id="KW-1133">Transmembrane helix</keyword>
<accession>A0AAN5DBF5</accession>
<sequence>MGSPSWRSVLKYRASTLSKGTRSPATQRGTRTEATFSRDAGRCRTSRSLISATKTCASRRSRRWRWNSAAAAGRCAMWNTPPKGRLPPSPSLLTPSPCLPRTTLLAITVSYLCCLIIDSVFLRVIKI</sequence>
<feature type="compositionally biased region" description="Polar residues" evidence="1">
    <location>
        <begin position="17"/>
        <end position="35"/>
    </location>
</feature>
<name>A0AAN5DBF5_9BILA</name>
<keyword evidence="2" id="KW-0472">Membrane</keyword>
<evidence type="ECO:0000256" key="1">
    <source>
        <dbReference type="SAM" id="MobiDB-lite"/>
    </source>
</evidence>
<gene>
    <name evidence="3" type="ORF">PMAYCL1PPCAC_30576</name>
</gene>